<dbReference type="Proteomes" id="UP001605036">
    <property type="component" value="Unassembled WGS sequence"/>
</dbReference>
<accession>A0ABD1ZKR5</accession>
<organism evidence="2 3">
    <name type="scientific">Riccia fluitans</name>
    <dbReference type="NCBI Taxonomy" id="41844"/>
    <lineage>
        <taxon>Eukaryota</taxon>
        <taxon>Viridiplantae</taxon>
        <taxon>Streptophyta</taxon>
        <taxon>Embryophyta</taxon>
        <taxon>Marchantiophyta</taxon>
        <taxon>Marchantiopsida</taxon>
        <taxon>Marchantiidae</taxon>
        <taxon>Marchantiales</taxon>
        <taxon>Ricciaceae</taxon>
        <taxon>Riccia</taxon>
    </lineage>
</organism>
<gene>
    <name evidence="2" type="ORF">R1flu_020076</name>
</gene>
<evidence type="ECO:0000256" key="1">
    <source>
        <dbReference type="SAM" id="SignalP"/>
    </source>
</evidence>
<dbReference type="EMBL" id="JBHFFA010000001">
    <property type="protein sequence ID" value="KAL2651948.1"/>
    <property type="molecule type" value="Genomic_DNA"/>
</dbReference>
<proteinExistence type="predicted"/>
<protein>
    <recommendedName>
        <fullName evidence="4">Secreted protein</fullName>
    </recommendedName>
</protein>
<dbReference type="AlphaFoldDB" id="A0ABD1ZKR5"/>
<sequence length="68" mass="7667">MGRLASFFLIFVVVLLLLAGSSNARNSDAERKTYTTYIPRGRSHHKRVSKYDYGQGVSFRATVVENTL</sequence>
<keyword evidence="3" id="KW-1185">Reference proteome</keyword>
<name>A0ABD1ZKR5_9MARC</name>
<feature type="signal peptide" evidence="1">
    <location>
        <begin position="1"/>
        <end position="24"/>
    </location>
</feature>
<comment type="caution">
    <text evidence="2">The sequence shown here is derived from an EMBL/GenBank/DDBJ whole genome shotgun (WGS) entry which is preliminary data.</text>
</comment>
<evidence type="ECO:0000313" key="2">
    <source>
        <dbReference type="EMBL" id="KAL2651948.1"/>
    </source>
</evidence>
<keyword evidence="1" id="KW-0732">Signal</keyword>
<evidence type="ECO:0008006" key="4">
    <source>
        <dbReference type="Google" id="ProtNLM"/>
    </source>
</evidence>
<evidence type="ECO:0000313" key="3">
    <source>
        <dbReference type="Proteomes" id="UP001605036"/>
    </source>
</evidence>
<feature type="chain" id="PRO_5044751613" description="Secreted protein" evidence="1">
    <location>
        <begin position="25"/>
        <end position="68"/>
    </location>
</feature>
<reference evidence="2 3" key="1">
    <citation type="submission" date="2024-09" db="EMBL/GenBank/DDBJ databases">
        <title>Chromosome-scale assembly of Riccia fluitans.</title>
        <authorList>
            <person name="Paukszto L."/>
            <person name="Sawicki J."/>
            <person name="Karawczyk K."/>
            <person name="Piernik-Szablinska J."/>
            <person name="Szczecinska M."/>
            <person name="Mazdziarz M."/>
        </authorList>
    </citation>
    <scope>NUCLEOTIDE SEQUENCE [LARGE SCALE GENOMIC DNA]</scope>
    <source>
        <strain evidence="2">Rf_01</strain>
        <tissue evidence="2">Aerial parts of the thallus</tissue>
    </source>
</reference>